<proteinExistence type="predicted"/>
<dbReference type="RefSeq" id="WP_028288521.1">
    <property type="nucleotide sequence ID" value="NZ_PGTB01000002.1"/>
</dbReference>
<reference evidence="1 2" key="1">
    <citation type="journal article" date="2018" name="Int. J. Syst. Evol. Microbiol.">
        <title>Pseudooceanicola lipolyticus sp. nov., a marine alphaproteobacterium, reclassification of Oceanicola flagellatus as Pseudooceanicola flagellatus comb. nov. and emended description of the genus Pseudooceanicola.</title>
        <authorList>
            <person name="Huang M.-M."/>
            <person name="Guo L.-L."/>
            <person name="Wu Y.-H."/>
            <person name="Lai Q.-L."/>
            <person name="Shao Z.-Z."/>
            <person name="Wang C.-S."/>
            <person name="Wu M."/>
            <person name="Xu X.-W."/>
        </authorList>
    </citation>
    <scope>NUCLEOTIDE SEQUENCE [LARGE SCALE GENOMIC DNA]</scope>
    <source>
        <strain evidence="1 2">157</strain>
    </source>
</reference>
<comment type="caution">
    <text evidence="1">The sequence shown here is derived from an EMBL/GenBank/DDBJ whole genome shotgun (WGS) entry which is preliminary data.</text>
</comment>
<dbReference type="Proteomes" id="UP000231553">
    <property type="component" value="Unassembled WGS sequence"/>
</dbReference>
<dbReference type="OrthoDB" id="7857149at2"/>
<keyword evidence="2" id="KW-1185">Reference proteome</keyword>
<organism evidence="1 2">
    <name type="scientific">Pseudooceanicola lipolyticus</name>
    <dbReference type="NCBI Taxonomy" id="2029104"/>
    <lineage>
        <taxon>Bacteria</taxon>
        <taxon>Pseudomonadati</taxon>
        <taxon>Pseudomonadota</taxon>
        <taxon>Alphaproteobacteria</taxon>
        <taxon>Rhodobacterales</taxon>
        <taxon>Paracoccaceae</taxon>
        <taxon>Pseudooceanicola</taxon>
    </lineage>
</organism>
<evidence type="ECO:0000313" key="1">
    <source>
        <dbReference type="EMBL" id="PJE38392.1"/>
    </source>
</evidence>
<name>A0A2M8J6I1_9RHOB</name>
<accession>A0A2M8J6I1</accession>
<dbReference type="EMBL" id="PGTB01000002">
    <property type="protein sequence ID" value="PJE38392.1"/>
    <property type="molecule type" value="Genomic_DNA"/>
</dbReference>
<evidence type="ECO:0000313" key="2">
    <source>
        <dbReference type="Proteomes" id="UP000231553"/>
    </source>
</evidence>
<sequence length="105" mass="10864">MTDVVVVMRLAGDDADASKQDILALLEGVAGADVTDSSVDAALGMTAKELVLTVTISFATSVSANFATKAIEDALQGPLPDQVTVEEIFCETPSENDGTVEETSE</sequence>
<dbReference type="AlphaFoldDB" id="A0A2M8J6I1"/>
<protein>
    <submittedName>
        <fullName evidence="1">Uncharacterized protein</fullName>
    </submittedName>
</protein>
<gene>
    <name evidence="1" type="ORF">CVM52_01445</name>
</gene>